<dbReference type="InterPro" id="IPR009057">
    <property type="entry name" value="Homeodomain-like_sf"/>
</dbReference>
<dbReference type="InterPro" id="IPR000014">
    <property type="entry name" value="PAS"/>
</dbReference>
<feature type="domain" description="Sigma-54 factor interaction" evidence="6">
    <location>
        <begin position="350"/>
        <end position="580"/>
    </location>
</feature>
<dbReference type="CDD" id="cd00130">
    <property type="entry name" value="PAS"/>
    <property type="match status" value="1"/>
</dbReference>
<organism evidence="8 9">
    <name type="scientific">Geosporobacter ferrireducens</name>
    <dbReference type="NCBI Taxonomy" id="1424294"/>
    <lineage>
        <taxon>Bacteria</taxon>
        <taxon>Bacillati</taxon>
        <taxon>Bacillota</taxon>
        <taxon>Clostridia</taxon>
        <taxon>Peptostreptococcales</taxon>
        <taxon>Thermotaleaceae</taxon>
        <taxon>Geosporobacter</taxon>
    </lineage>
</organism>
<dbReference type="EMBL" id="CP017269">
    <property type="protein sequence ID" value="AOT72500.1"/>
    <property type="molecule type" value="Genomic_DNA"/>
</dbReference>
<dbReference type="InterPro" id="IPR029016">
    <property type="entry name" value="GAF-like_dom_sf"/>
</dbReference>
<dbReference type="Pfam" id="PF25601">
    <property type="entry name" value="AAA_lid_14"/>
    <property type="match status" value="1"/>
</dbReference>
<dbReference type="PANTHER" id="PTHR32071:SF57">
    <property type="entry name" value="C4-DICARBOXYLATE TRANSPORT TRANSCRIPTIONAL REGULATORY PROTEIN DCTD"/>
    <property type="match status" value="1"/>
</dbReference>
<dbReference type="Gene3D" id="1.10.10.60">
    <property type="entry name" value="Homeodomain-like"/>
    <property type="match status" value="1"/>
</dbReference>
<evidence type="ECO:0000256" key="1">
    <source>
        <dbReference type="ARBA" id="ARBA00022741"/>
    </source>
</evidence>
<dbReference type="PROSITE" id="PS00675">
    <property type="entry name" value="SIGMA54_INTERACT_1"/>
    <property type="match status" value="1"/>
</dbReference>
<dbReference type="PANTHER" id="PTHR32071">
    <property type="entry name" value="TRANSCRIPTIONAL REGULATORY PROTEIN"/>
    <property type="match status" value="1"/>
</dbReference>
<protein>
    <recommendedName>
        <fullName evidence="10">Sigma-54-dependent Fis family transcriptional regulator</fullName>
    </recommendedName>
</protein>
<dbReference type="PROSITE" id="PS50112">
    <property type="entry name" value="PAS"/>
    <property type="match status" value="1"/>
</dbReference>
<dbReference type="GO" id="GO:0006355">
    <property type="term" value="P:regulation of DNA-templated transcription"/>
    <property type="evidence" value="ECO:0007669"/>
    <property type="project" value="InterPro"/>
</dbReference>
<dbReference type="InterPro" id="IPR002197">
    <property type="entry name" value="HTH_Fis"/>
</dbReference>
<dbReference type="InterPro" id="IPR003593">
    <property type="entry name" value="AAA+_ATPase"/>
</dbReference>
<dbReference type="Pfam" id="PF02954">
    <property type="entry name" value="HTH_8"/>
    <property type="match status" value="1"/>
</dbReference>
<dbReference type="SUPFAM" id="SSF52540">
    <property type="entry name" value="P-loop containing nucleoside triphosphate hydrolases"/>
    <property type="match status" value="1"/>
</dbReference>
<evidence type="ECO:0000256" key="2">
    <source>
        <dbReference type="ARBA" id="ARBA00022840"/>
    </source>
</evidence>
<dbReference type="Pfam" id="PF00158">
    <property type="entry name" value="Sigma54_activat"/>
    <property type="match status" value="1"/>
</dbReference>
<dbReference type="Gene3D" id="3.30.450.40">
    <property type="match status" value="1"/>
</dbReference>
<proteinExistence type="predicted"/>
<dbReference type="InterPro" id="IPR025944">
    <property type="entry name" value="Sigma_54_int_dom_CS"/>
</dbReference>
<dbReference type="InterPro" id="IPR058031">
    <property type="entry name" value="AAA_lid_NorR"/>
</dbReference>
<accession>A0A1D8GNK3</accession>
<dbReference type="InterPro" id="IPR025662">
    <property type="entry name" value="Sigma_54_int_dom_ATP-bd_1"/>
</dbReference>
<name>A0A1D8GNK3_9FIRM</name>
<dbReference type="PROSITE" id="PS00688">
    <property type="entry name" value="SIGMA54_INTERACT_3"/>
    <property type="match status" value="1"/>
</dbReference>
<dbReference type="InterPro" id="IPR027417">
    <property type="entry name" value="P-loop_NTPase"/>
</dbReference>
<dbReference type="AlphaFoldDB" id="A0A1D8GNK3"/>
<evidence type="ECO:0000256" key="4">
    <source>
        <dbReference type="ARBA" id="ARBA00023125"/>
    </source>
</evidence>
<evidence type="ECO:0008006" key="10">
    <source>
        <dbReference type="Google" id="ProtNLM"/>
    </source>
</evidence>
<dbReference type="GO" id="GO:0043565">
    <property type="term" value="F:sequence-specific DNA binding"/>
    <property type="evidence" value="ECO:0007669"/>
    <property type="project" value="InterPro"/>
</dbReference>
<dbReference type="SUPFAM" id="SSF46689">
    <property type="entry name" value="Homeodomain-like"/>
    <property type="match status" value="1"/>
</dbReference>
<dbReference type="Gene3D" id="3.40.50.300">
    <property type="entry name" value="P-loop containing nucleotide triphosphate hydrolases"/>
    <property type="match status" value="1"/>
</dbReference>
<reference evidence="8 9" key="1">
    <citation type="submission" date="2016-09" db="EMBL/GenBank/DDBJ databases">
        <title>Genomic analysis reveals versatility of anaerobic energy metabolism of Geosporobacter ferrireducens IRF9 of phylum Firmicutes.</title>
        <authorList>
            <person name="Kim S.-J."/>
        </authorList>
    </citation>
    <scope>NUCLEOTIDE SEQUENCE [LARGE SCALE GENOMIC DNA]</scope>
    <source>
        <strain evidence="8 9">IRF9</strain>
    </source>
</reference>
<evidence type="ECO:0000313" key="9">
    <source>
        <dbReference type="Proteomes" id="UP000095743"/>
    </source>
</evidence>
<keyword evidence="2" id="KW-0067">ATP-binding</keyword>
<dbReference type="KEGG" id="gfe:Gferi_24870"/>
<keyword evidence="1" id="KW-0547">Nucleotide-binding</keyword>
<evidence type="ECO:0000256" key="3">
    <source>
        <dbReference type="ARBA" id="ARBA00023015"/>
    </source>
</evidence>
<dbReference type="InterPro" id="IPR035965">
    <property type="entry name" value="PAS-like_dom_sf"/>
</dbReference>
<dbReference type="InterPro" id="IPR002078">
    <property type="entry name" value="Sigma_54_int"/>
</dbReference>
<dbReference type="InterPro" id="IPR013656">
    <property type="entry name" value="PAS_4"/>
</dbReference>
<dbReference type="PRINTS" id="PR01590">
    <property type="entry name" value="HTHFIS"/>
</dbReference>
<dbReference type="SMART" id="SM00091">
    <property type="entry name" value="PAS"/>
    <property type="match status" value="1"/>
</dbReference>
<dbReference type="Gene3D" id="3.30.450.20">
    <property type="entry name" value="PAS domain"/>
    <property type="match status" value="1"/>
</dbReference>
<dbReference type="Pfam" id="PF08448">
    <property type="entry name" value="PAS_4"/>
    <property type="match status" value="1"/>
</dbReference>
<dbReference type="GO" id="GO:0005524">
    <property type="term" value="F:ATP binding"/>
    <property type="evidence" value="ECO:0007669"/>
    <property type="project" value="UniProtKB-KW"/>
</dbReference>
<gene>
    <name evidence="8" type="ORF">Gferi_24870</name>
</gene>
<dbReference type="Proteomes" id="UP000095743">
    <property type="component" value="Chromosome"/>
</dbReference>
<feature type="domain" description="PAS" evidence="7">
    <location>
        <begin position="221"/>
        <end position="266"/>
    </location>
</feature>
<dbReference type="SUPFAM" id="SSF55781">
    <property type="entry name" value="GAF domain-like"/>
    <property type="match status" value="1"/>
</dbReference>
<dbReference type="CDD" id="cd00009">
    <property type="entry name" value="AAA"/>
    <property type="match status" value="1"/>
</dbReference>
<dbReference type="OrthoDB" id="9803970at2"/>
<dbReference type="STRING" id="1424294.Gferi_24870"/>
<dbReference type="SUPFAM" id="SSF55785">
    <property type="entry name" value="PYP-like sensor domain (PAS domain)"/>
    <property type="match status" value="1"/>
</dbReference>
<dbReference type="FunFam" id="3.40.50.300:FF:000006">
    <property type="entry name" value="DNA-binding transcriptional regulator NtrC"/>
    <property type="match status" value="1"/>
</dbReference>
<dbReference type="InterPro" id="IPR025943">
    <property type="entry name" value="Sigma_54_int_dom_ATP-bd_2"/>
</dbReference>
<keyword evidence="3" id="KW-0805">Transcription regulation</keyword>
<sequence length="656" mass="72843">MISKTGNSNRQNIKQAWNKFVLSGKIEEGIVRHAIIESWIRCHRSEVNYLAGHEQDLLSSEEIQGLIKEKKQLIYIAKPIMKTLFKCVQGSSFIVVLVNKDGIVLESIGDPDVLEMSKTINFLPGANWSEEYVGTNAIGTALVLNSPIQVAGPEHYCSKHHAWTCSAAPIHDAAGNVIGCLDMSGLIERNHSNDLGMVVAAVRAIENQLHKQETQEKLFAAHKHLTTVLSTISEGIISIDKNAMITHVNSALAKIICMPPSDIVGKDIHHILGDCHRIYKVLETGESCLEEEIVVNLPKQQIHCTSKAAPIKDEFMQVVGAVITLREIKQVHQIVNKMAATQARFQFKDIIGESNIIQEVIKRAKIAAQSLSTVLLLGESGTGKEVFAQAIHNGSERREGPFIAVNCAAMPRELIQSELFGYCDGAFTGAKRGGRPGKFELADGGTLLLDEIGDMPLDMQVNLLRVLQEKTVIRVGGDKPTPVDVRVIAATNKNLSIEVEKGTFRKDLFYRLNVVSIGIPPLRERKGDISLLVEYFLKKMSLKLGKEIPKIDSLVTDILNSYYWPGNIRELENVLEYAINMIDDNIIKEESLPVYLKKEELRIESEDNIMSLAVLECNAIIKAMKKYNGNITKVAQALGIARNTLYEKIKKYQIKN</sequence>
<evidence type="ECO:0000259" key="7">
    <source>
        <dbReference type="PROSITE" id="PS50112"/>
    </source>
</evidence>
<dbReference type="RefSeq" id="WP_069980809.1">
    <property type="nucleotide sequence ID" value="NZ_CP017269.1"/>
</dbReference>
<keyword evidence="4" id="KW-0238">DNA-binding</keyword>
<dbReference type="SMART" id="SM00382">
    <property type="entry name" value="AAA"/>
    <property type="match status" value="1"/>
</dbReference>
<evidence type="ECO:0000259" key="6">
    <source>
        <dbReference type="PROSITE" id="PS50045"/>
    </source>
</evidence>
<evidence type="ECO:0000313" key="8">
    <source>
        <dbReference type="EMBL" id="AOT72500.1"/>
    </source>
</evidence>
<evidence type="ECO:0000256" key="5">
    <source>
        <dbReference type="ARBA" id="ARBA00023163"/>
    </source>
</evidence>
<dbReference type="PROSITE" id="PS50045">
    <property type="entry name" value="SIGMA54_INTERACT_4"/>
    <property type="match status" value="1"/>
</dbReference>
<keyword evidence="5" id="KW-0804">Transcription</keyword>
<dbReference type="Gene3D" id="1.10.8.60">
    <property type="match status" value="1"/>
</dbReference>
<dbReference type="PROSITE" id="PS00676">
    <property type="entry name" value="SIGMA54_INTERACT_2"/>
    <property type="match status" value="1"/>
</dbReference>
<keyword evidence="9" id="KW-1185">Reference proteome</keyword>